<dbReference type="InterPro" id="IPR039146">
    <property type="entry name" value="GPANK1"/>
</dbReference>
<dbReference type="InterPro" id="IPR002110">
    <property type="entry name" value="Ankyrin_rpt"/>
</dbReference>
<reference evidence="4" key="1">
    <citation type="submission" date="2025-08" db="UniProtKB">
        <authorList>
            <consortium name="Ensembl"/>
        </authorList>
    </citation>
    <scope>IDENTIFICATION</scope>
</reference>
<protein>
    <submittedName>
        <fullName evidence="4">G-patch domain and ankyrin repeats 1</fullName>
    </submittedName>
</protein>
<dbReference type="Gene3D" id="1.25.40.20">
    <property type="entry name" value="Ankyrin repeat-containing domain"/>
    <property type="match status" value="1"/>
</dbReference>
<feature type="repeat" description="ANK" evidence="1">
    <location>
        <begin position="140"/>
        <end position="172"/>
    </location>
</feature>
<dbReference type="PROSITE" id="PS50174">
    <property type="entry name" value="G_PATCH"/>
    <property type="match status" value="1"/>
</dbReference>
<sequence>MDRVKLIDFTPASAATERWCDGEARARGEKETLVPRQVISGTEARSFYEHLLAADSAQTTPAELPENKLRRQQRRERRRERRREKDAPIGGQRDTGRAVTPAERQRAGHRLLKCAQLGDVEGQRQVLTEGLCDATFRDSFGWTALMCAAHAGHINAVRMLLEEGGEEQRHDEALRLASGQGHGHVEVALRDLAGIKERERAELERARQEAARRRWCEICAAECCDAPGSRHEASTVHLLSRDAPLPPTHYHIPESSVGFRLMLRDGWDKETGLGPDGKGRKFPIKTVLKRDLTGLGFKRDLPARVTHFSAHDEDAVRRAQGPQPPVSRIERAATLGRRAASRQEARARDWERDLRSYMNTD</sequence>
<dbReference type="HOGENOM" id="CLU_048068_1_0_1"/>
<dbReference type="Pfam" id="PF01585">
    <property type="entry name" value="G-patch"/>
    <property type="match status" value="1"/>
</dbReference>
<feature type="region of interest" description="Disordered" evidence="2">
    <location>
        <begin position="56"/>
        <end position="104"/>
    </location>
</feature>
<dbReference type="SMART" id="SM00443">
    <property type="entry name" value="G_patch"/>
    <property type="match status" value="1"/>
</dbReference>
<dbReference type="InterPro" id="IPR000467">
    <property type="entry name" value="G_patch_dom"/>
</dbReference>
<accession>S4S1B3</accession>
<reference evidence="4" key="2">
    <citation type="submission" date="2025-09" db="UniProtKB">
        <authorList>
            <consortium name="Ensembl"/>
        </authorList>
    </citation>
    <scope>IDENTIFICATION</scope>
</reference>
<evidence type="ECO:0000259" key="3">
    <source>
        <dbReference type="PROSITE" id="PS50174"/>
    </source>
</evidence>
<dbReference type="PROSITE" id="PS50297">
    <property type="entry name" value="ANK_REP_REGION"/>
    <property type="match status" value="1"/>
</dbReference>
<dbReference type="AlphaFoldDB" id="S4S1B3"/>
<evidence type="ECO:0000256" key="2">
    <source>
        <dbReference type="SAM" id="MobiDB-lite"/>
    </source>
</evidence>
<feature type="compositionally biased region" description="Basic residues" evidence="2">
    <location>
        <begin position="70"/>
        <end position="82"/>
    </location>
</feature>
<dbReference type="GeneTree" id="ENSGT00390000003292"/>
<dbReference type="Ensembl" id="ENSPMAT00000011301.1">
    <property type="protein sequence ID" value="ENSPMAP00000011255.1"/>
    <property type="gene ID" value="ENSPMAG00000010274.1"/>
</dbReference>
<keyword evidence="1" id="KW-0040">ANK repeat</keyword>
<evidence type="ECO:0000313" key="4">
    <source>
        <dbReference type="Ensembl" id="ENSPMAP00000011255.1"/>
    </source>
</evidence>
<feature type="compositionally biased region" description="Basic and acidic residues" evidence="2">
    <location>
        <begin position="341"/>
        <end position="355"/>
    </location>
</feature>
<dbReference type="PANTHER" id="PTHR20923">
    <property type="entry name" value="BAT4 PROTEIN-RELATED"/>
    <property type="match status" value="1"/>
</dbReference>
<proteinExistence type="predicted"/>
<dbReference type="OMA" id="SANSEIC"/>
<dbReference type="GO" id="GO:0003676">
    <property type="term" value="F:nucleic acid binding"/>
    <property type="evidence" value="ECO:0007669"/>
    <property type="project" value="InterPro"/>
</dbReference>
<dbReference type="PANTHER" id="PTHR20923:SF1">
    <property type="entry name" value="G PATCH DOMAIN AND ANKYRIN REPEAT-CONTAINING PROTEIN 1"/>
    <property type="match status" value="1"/>
</dbReference>
<dbReference type="SUPFAM" id="SSF48403">
    <property type="entry name" value="Ankyrin repeat"/>
    <property type="match status" value="1"/>
</dbReference>
<feature type="region of interest" description="Disordered" evidence="2">
    <location>
        <begin position="335"/>
        <end position="361"/>
    </location>
</feature>
<name>S4S1B3_PETMA</name>
<feature type="domain" description="G-patch" evidence="3">
    <location>
        <begin position="254"/>
        <end position="300"/>
    </location>
</feature>
<dbReference type="STRING" id="7757.ENSPMAP00000011255"/>
<dbReference type="Pfam" id="PF12796">
    <property type="entry name" value="Ank_2"/>
    <property type="match status" value="1"/>
</dbReference>
<organism evidence="4">
    <name type="scientific">Petromyzon marinus</name>
    <name type="common">Sea lamprey</name>
    <dbReference type="NCBI Taxonomy" id="7757"/>
    <lineage>
        <taxon>Eukaryota</taxon>
        <taxon>Metazoa</taxon>
        <taxon>Chordata</taxon>
        <taxon>Craniata</taxon>
        <taxon>Vertebrata</taxon>
        <taxon>Cyclostomata</taxon>
        <taxon>Hyperoartia</taxon>
        <taxon>Petromyzontiformes</taxon>
        <taxon>Petromyzontidae</taxon>
        <taxon>Petromyzon</taxon>
    </lineage>
</organism>
<dbReference type="PROSITE" id="PS50088">
    <property type="entry name" value="ANK_REPEAT"/>
    <property type="match status" value="1"/>
</dbReference>
<dbReference type="InterPro" id="IPR036770">
    <property type="entry name" value="Ankyrin_rpt-contain_sf"/>
</dbReference>
<evidence type="ECO:0000256" key="1">
    <source>
        <dbReference type="PROSITE-ProRule" id="PRU00023"/>
    </source>
</evidence>